<keyword evidence="2" id="KW-1185">Reference proteome</keyword>
<proteinExistence type="predicted"/>
<evidence type="ECO:0008006" key="3">
    <source>
        <dbReference type="Google" id="ProtNLM"/>
    </source>
</evidence>
<reference evidence="1" key="1">
    <citation type="submission" date="2022-06" db="EMBL/GenBank/DDBJ databases">
        <authorList>
            <person name="Dietemann V."/>
            <person name="Ory F."/>
            <person name="Dainat B."/>
            <person name="Oberhansli S."/>
        </authorList>
    </citation>
    <scope>NUCLEOTIDE SEQUENCE</scope>
    <source>
        <strain evidence="1">Ena-SAMPLE-TAB-26-04-2022-14:26:32:270-5432</strain>
    </source>
</reference>
<dbReference type="EMBL" id="CALYLO010000014">
    <property type="protein sequence ID" value="CAH8249077.1"/>
    <property type="molecule type" value="Genomic_DNA"/>
</dbReference>
<comment type="caution">
    <text evidence="1">The sequence shown here is derived from an EMBL/GenBank/DDBJ whole genome shotgun (WGS) entry which is preliminary data.</text>
</comment>
<gene>
    <name evidence="1" type="ORF">WJ0W_006264</name>
</gene>
<dbReference type="Proteomes" id="UP001154322">
    <property type="component" value="Unassembled WGS sequence"/>
</dbReference>
<organism evidence="1 2">
    <name type="scientific">Paenibacillus melissococcoides</name>
    <dbReference type="NCBI Taxonomy" id="2912268"/>
    <lineage>
        <taxon>Bacteria</taxon>
        <taxon>Bacillati</taxon>
        <taxon>Bacillota</taxon>
        <taxon>Bacilli</taxon>
        <taxon>Bacillales</taxon>
        <taxon>Paenibacillaceae</taxon>
        <taxon>Paenibacillus</taxon>
    </lineage>
</organism>
<name>A0ABN8UHN3_9BACL</name>
<sequence>MINVSGNKEPSMQYIDEKIDFKQQKMNVKGVEMLYTDYSSFHELAWLDESPDKAQRYAYQIQASTDKVSKEDMIKIAETYLK</sequence>
<evidence type="ECO:0000313" key="2">
    <source>
        <dbReference type="Proteomes" id="UP001154322"/>
    </source>
</evidence>
<protein>
    <recommendedName>
        <fullName evidence="3">DUF4367 domain-containing protein</fullName>
    </recommendedName>
</protein>
<evidence type="ECO:0000313" key="1">
    <source>
        <dbReference type="EMBL" id="CAH8249077.1"/>
    </source>
</evidence>
<accession>A0ABN8UHN3</accession>